<dbReference type="Proteomes" id="UP000694420">
    <property type="component" value="Unplaced"/>
</dbReference>
<dbReference type="AlphaFoldDB" id="A0A8C7A2A5"/>
<evidence type="ECO:0000313" key="4">
    <source>
        <dbReference type="Ensembl" id="ENSNPEP00000021861.1"/>
    </source>
</evidence>
<keyword evidence="5" id="KW-1185">Reference proteome</keyword>
<keyword evidence="1" id="KW-0479">Metal-binding</keyword>
<evidence type="ECO:0000259" key="3">
    <source>
        <dbReference type="PROSITE" id="PS50157"/>
    </source>
</evidence>
<keyword evidence="1" id="KW-0862">Zinc</keyword>
<feature type="region of interest" description="Disordered" evidence="2">
    <location>
        <begin position="39"/>
        <end position="61"/>
    </location>
</feature>
<evidence type="ECO:0000256" key="1">
    <source>
        <dbReference type="PROSITE-ProRule" id="PRU00042"/>
    </source>
</evidence>
<dbReference type="PROSITE" id="PS50157">
    <property type="entry name" value="ZINC_FINGER_C2H2_2"/>
    <property type="match status" value="1"/>
</dbReference>
<dbReference type="GO" id="GO:0008270">
    <property type="term" value="F:zinc ion binding"/>
    <property type="evidence" value="ECO:0007669"/>
    <property type="project" value="UniProtKB-KW"/>
</dbReference>
<feature type="compositionally biased region" description="Basic and acidic residues" evidence="2">
    <location>
        <begin position="41"/>
        <end position="61"/>
    </location>
</feature>
<feature type="domain" description="C2H2-type" evidence="3">
    <location>
        <begin position="186"/>
        <end position="208"/>
    </location>
</feature>
<name>A0A8C7A2A5_NOTPE</name>
<keyword evidence="1" id="KW-0863">Zinc-finger</keyword>
<dbReference type="PROSITE" id="PS00028">
    <property type="entry name" value="ZINC_FINGER_C2H2_1"/>
    <property type="match status" value="1"/>
</dbReference>
<evidence type="ECO:0000256" key="2">
    <source>
        <dbReference type="SAM" id="MobiDB-lite"/>
    </source>
</evidence>
<accession>A0A8C7A2A5</accession>
<feature type="region of interest" description="Disordered" evidence="2">
    <location>
        <begin position="106"/>
        <end position="179"/>
    </location>
</feature>
<reference evidence="4" key="1">
    <citation type="submission" date="2025-08" db="UniProtKB">
        <authorList>
            <consortium name="Ensembl"/>
        </authorList>
    </citation>
    <scope>IDENTIFICATION</scope>
</reference>
<protein>
    <recommendedName>
        <fullName evidence="3">C2H2-type domain-containing protein</fullName>
    </recommendedName>
</protein>
<sequence>MGRTGLPAASGSGARGRRHDQWIFLCAAGEAAGRGLCAGRPGEKRGKLRFPQKEKNPQKNGFRHEETAAALAHVTAPGGVARGLGRGPLRGGAGLRGHGVTVVAPGAACPTPDPPAAPGSPCTARPAAGDPHEVDEDEGIHSHEGSDISDNISEGSDDSGLNGARSAPEDAGPKGPPGAGAAAGTFVCIFCDRGFGREGEYSKHLNRHLVNVYYLEKATQGQE</sequence>
<proteinExistence type="predicted"/>
<dbReference type="InterPro" id="IPR013087">
    <property type="entry name" value="Znf_C2H2_type"/>
</dbReference>
<reference evidence="4" key="2">
    <citation type="submission" date="2025-09" db="UniProtKB">
        <authorList>
            <consortium name="Ensembl"/>
        </authorList>
    </citation>
    <scope>IDENTIFICATION</scope>
</reference>
<dbReference type="Ensembl" id="ENSNPET00000022417.1">
    <property type="protein sequence ID" value="ENSNPEP00000021861.1"/>
    <property type="gene ID" value="ENSNPEG00000016208.1"/>
</dbReference>
<organism evidence="4 5">
    <name type="scientific">Nothoprocta perdicaria</name>
    <name type="common">Chilean tinamou</name>
    <name type="synonym">Crypturus perdicarius</name>
    <dbReference type="NCBI Taxonomy" id="30464"/>
    <lineage>
        <taxon>Eukaryota</taxon>
        <taxon>Metazoa</taxon>
        <taxon>Chordata</taxon>
        <taxon>Craniata</taxon>
        <taxon>Vertebrata</taxon>
        <taxon>Euteleostomi</taxon>
        <taxon>Archelosauria</taxon>
        <taxon>Archosauria</taxon>
        <taxon>Dinosauria</taxon>
        <taxon>Saurischia</taxon>
        <taxon>Theropoda</taxon>
        <taxon>Coelurosauria</taxon>
        <taxon>Aves</taxon>
        <taxon>Palaeognathae</taxon>
        <taxon>Tinamiformes</taxon>
        <taxon>Tinamidae</taxon>
        <taxon>Nothoprocta</taxon>
    </lineage>
</organism>
<evidence type="ECO:0000313" key="5">
    <source>
        <dbReference type="Proteomes" id="UP000694420"/>
    </source>
</evidence>